<dbReference type="EMBL" id="QLUW01000004">
    <property type="protein sequence ID" value="RAP74462.1"/>
    <property type="molecule type" value="Genomic_DNA"/>
</dbReference>
<evidence type="ECO:0000256" key="2">
    <source>
        <dbReference type="ARBA" id="ARBA00022801"/>
    </source>
</evidence>
<dbReference type="CDD" id="cd03443">
    <property type="entry name" value="PaaI_thioesterase"/>
    <property type="match status" value="1"/>
</dbReference>
<organism evidence="4 5">
    <name type="scientific">Paenibacillus montanisoli</name>
    <dbReference type="NCBI Taxonomy" id="2081970"/>
    <lineage>
        <taxon>Bacteria</taxon>
        <taxon>Bacillati</taxon>
        <taxon>Bacillota</taxon>
        <taxon>Bacilli</taxon>
        <taxon>Bacillales</taxon>
        <taxon>Paenibacillaceae</taxon>
        <taxon>Paenibacillus</taxon>
    </lineage>
</organism>
<comment type="caution">
    <text evidence="4">The sequence shown here is derived from an EMBL/GenBank/DDBJ whole genome shotgun (WGS) entry which is preliminary data.</text>
</comment>
<dbReference type="InterPro" id="IPR029069">
    <property type="entry name" value="HotDog_dom_sf"/>
</dbReference>
<dbReference type="RefSeq" id="WP_112884251.1">
    <property type="nucleotide sequence ID" value="NZ_QLUW01000004.1"/>
</dbReference>
<dbReference type="InterPro" id="IPR039298">
    <property type="entry name" value="ACOT13"/>
</dbReference>
<dbReference type="Proteomes" id="UP000249260">
    <property type="component" value="Unassembled WGS sequence"/>
</dbReference>
<evidence type="ECO:0000256" key="1">
    <source>
        <dbReference type="ARBA" id="ARBA00008324"/>
    </source>
</evidence>
<feature type="domain" description="Thioesterase" evidence="3">
    <location>
        <begin position="63"/>
        <end position="136"/>
    </location>
</feature>
<sequence length="147" mass="16125">MHEKEAETGPERRSDPFAELEALAEAAKPTFWGYLGCELAHAERGKAIVSLQVRPEHLNLARIVHGGVLASLLDNAMGLVVILDCPGEKTVTTQLNVHYLQSAGLGEIRCEALLIHKSRRTLTMQGRIVDNKGELLAWGSGTFRRVT</sequence>
<dbReference type="Pfam" id="PF03061">
    <property type="entry name" value="4HBT"/>
    <property type="match status" value="1"/>
</dbReference>
<dbReference type="PANTHER" id="PTHR21660">
    <property type="entry name" value="THIOESTERASE SUPERFAMILY MEMBER-RELATED"/>
    <property type="match status" value="1"/>
</dbReference>
<dbReference type="InterPro" id="IPR006683">
    <property type="entry name" value="Thioestr_dom"/>
</dbReference>
<evidence type="ECO:0000313" key="5">
    <source>
        <dbReference type="Proteomes" id="UP000249260"/>
    </source>
</evidence>
<dbReference type="GO" id="GO:0047617">
    <property type="term" value="F:fatty acyl-CoA hydrolase activity"/>
    <property type="evidence" value="ECO:0007669"/>
    <property type="project" value="InterPro"/>
</dbReference>
<dbReference type="SUPFAM" id="SSF54637">
    <property type="entry name" value="Thioesterase/thiol ester dehydrase-isomerase"/>
    <property type="match status" value="1"/>
</dbReference>
<keyword evidence="2" id="KW-0378">Hydrolase</keyword>
<dbReference type="PANTHER" id="PTHR21660:SF1">
    <property type="entry name" value="ACYL-COENZYME A THIOESTERASE 13"/>
    <property type="match status" value="1"/>
</dbReference>
<keyword evidence="5" id="KW-1185">Reference proteome</keyword>
<accession>A0A328TXP1</accession>
<protein>
    <submittedName>
        <fullName evidence="4">Thioesterase</fullName>
    </submittedName>
</protein>
<evidence type="ECO:0000313" key="4">
    <source>
        <dbReference type="EMBL" id="RAP74462.1"/>
    </source>
</evidence>
<dbReference type="InterPro" id="IPR003736">
    <property type="entry name" value="PAAI_dom"/>
</dbReference>
<dbReference type="OrthoDB" id="2139465at2"/>
<name>A0A328TXP1_9BACL</name>
<dbReference type="AlphaFoldDB" id="A0A328TXP1"/>
<reference evidence="4 5" key="1">
    <citation type="submission" date="2018-06" db="EMBL/GenBank/DDBJ databases">
        <title>Paenibacillus montanisoli sp. nov., isolated from mountain area soil.</title>
        <authorList>
            <person name="Wu M."/>
        </authorList>
    </citation>
    <scope>NUCLEOTIDE SEQUENCE [LARGE SCALE GENOMIC DNA]</scope>
    <source>
        <strain evidence="4 5">RA17</strain>
    </source>
</reference>
<comment type="similarity">
    <text evidence="1">Belongs to the thioesterase PaaI family.</text>
</comment>
<evidence type="ECO:0000259" key="3">
    <source>
        <dbReference type="Pfam" id="PF03061"/>
    </source>
</evidence>
<dbReference type="Gene3D" id="3.10.129.10">
    <property type="entry name" value="Hotdog Thioesterase"/>
    <property type="match status" value="1"/>
</dbReference>
<dbReference type="NCBIfam" id="TIGR00369">
    <property type="entry name" value="unchar_dom_1"/>
    <property type="match status" value="1"/>
</dbReference>
<gene>
    <name evidence="4" type="ORF">DL346_20540</name>
</gene>
<proteinExistence type="inferred from homology"/>